<protein>
    <recommendedName>
        <fullName evidence="3">F-box domain-containing protein</fullName>
    </recommendedName>
</protein>
<dbReference type="EMBL" id="KV722636">
    <property type="protein sequence ID" value="OCH84772.1"/>
    <property type="molecule type" value="Genomic_DNA"/>
</dbReference>
<evidence type="ECO:0000313" key="1">
    <source>
        <dbReference type="EMBL" id="OCH84772.1"/>
    </source>
</evidence>
<proteinExistence type="predicted"/>
<dbReference type="OrthoDB" id="2780918at2759"/>
<evidence type="ECO:0000313" key="2">
    <source>
        <dbReference type="Proteomes" id="UP000250043"/>
    </source>
</evidence>
<evidence type="ECO:0008006" key="3">
    <source>
        <dbReference type="Google" id="ProtNLM"/>
    </source>
</evidence>
<organism evidence="1 2">
    <name type="scientific">Obba rivulosa</name>
    <dbReference type="NCBI Taxonomy" id="1052685"/>
    <lineage>
        <taxon>Eukaryota</taxon>
        <taxon>Fungi</taxon>
        <taxon>Dikarya</taxon>
        <taxon>Basidiomycota</taxon>
        <taxon>Agaricomycotina</taxon>
        <taxon>Agaricomycetes</taxon>
        <taxon>Polyporales</taxon>
        <taxon>Gelatoporiaceae</taxon>
        <taxon>Obba</taxon>
    </lineage>
</organism>
<dbReference type="Proteomes" id="UP000250043">
    <property type="component" value="Unassembled WGS sequence"/>
</dbReference>
<name>A0A8E2AQC3_9APHY</name>
<reference evidence="1 2" key="1">
    <citation type="submission" date="2016-07" db="EMBL/GenBank/DDBJ databases">
        <title>Draft genome of the white-rot fungus Obba rivulosa 3A-2.</title>
        <authorList>
            <consortium name="DOE Joint Genome Institute"/>
            <person name="Miettinen O."/>
            <person name="Riley R."/>
            <person name="Acob R."/>
            <person name="Barry K."/>
            <person name="Cullen D."/>
            <person name="De Vries R."/>
            <person name="Hainaut M."/>
            <person name="Hatakka A."/>
            <person name="Henrissat B."/>
            <person name="Hilden K."/>
            <person name="Kuo R."/>
            <person name="Labutti K."/>
            <person name="Lipzen A."/>
            <person name="Makela M.R."/>
            <person name="Sandor L."/>
            <person name="Spatafora J.W."/>
            <person name="Grigoriev I.V."/>
            <person name="Hibbett D.S."/>
        </authorList>
    </citation>
    <scope>NUCLEOTIDE SEQUENCE [LARGE SCALE GENOMIC DNA]</scope>
    <source>
        <strain evidence="1 2">3A-2</strain>
    </source>
</reference>
<keyword evidence="2" id="KW-1185">Reference proteome</keyword>
<dbReference type="AlphaFoldDB" id="A0A8E2AQC3"/>
<sequence>MLILPSLNDDCSVTVLSHLDRRSLLSLAYTSRTALGAARPYLLRTVSLKRNAEQVREFCQSVLSHDLAGCIQDLRISRDALYPTGSDLSMDSDDDPQPSIFACALADVLEKSTNLKSLELAGLEKLIECEPRIGAALIAHPPAVSMELSGIGEEGFTTLSSVRSPPEISLEPAPLFNGRMIRDMHAGDHLAIFLTRNAEWLQDVVLHGSISRWLSTFLRHNPLSLPNVRTLTIYPFDIPLRQCAAAFPNVRCLSADWAEFDIPHGEVLWPDLLSVDGRSPLILYVARCYPNIRRIRLRDKYHPEPEDEFAELCDVMQQRTIKSLFLSVDYLPSSEDIDQNSIDWLVSRRISPKTFWPQLTHAVPQARFIEVQFRRPDPYTGIAADTLRLLMDSTIVSFGTVQDLKYVSFILRCFSYPPKPYHLDTTPSEHPHPTPREIASFWFAQCLPLEYVELNLQISGWERTWWRRRLSAEGSSTFCVVRVPEDEGLSARNRFDYEACQ</sequence>
<gene>
    <name evidence="1" type="ORF">OBBRIDRAFT_376931</name>
</gene>
<accession>A0A8E2AQC3</accession>